<evidence type="ECO:0000256" key="1">
    <source>
        <dbReference type="ARBA" id="ARBA00008354"/>
    </source>
</evidence>
<dbReference type="FunFam" id="2.20.25.420:FF:000001">
    <property type="entry name" value="Zinc finger protein ZPR1"/>
    <property type="match status" value="1"/>
</dbReference>
<dbReference type="InterPro" id="IPR042451">
    <property type="entry name" value="ZPR1_A/B_dom"/>
</dbReference>
<evidence type="ECO:0000259" key="7">
    <source>
        <dbReference type="SMART" id="SM00709"/>
    </source>
</evidence>
<dbReference type="GO" id="GO:0008270">
    <property type="term" value="F:zinc ion binding"/>
    <property type="evidence" value="ECO:0007669"/>
    <property type="project" value="UniProtKB-KW"/>
</dbReference>
<accession>A0A915EWW6</accession>
<dbReference type="InterPro" id="IPR042452">
    <property type="entry name" value="ZPR1_Znf1/2"/>
</dbReference>
<protein>
    <submittedName>
        <fullName evidence="9">Zinc finger ZPR1-type domain-containing protein</fullName>
    </submittedName>
</protein>
<dbReference type="InterPro" id="IPR040141">
    <property type="entry name" value="ZPR1"/>
</dbReference>
<dbReference type="PANTHER" id="PTHR10876">
    <property type="entry name" value="ZINC FINGER PROTEIN ZPR1"/>
    <property type="match status" value="1"/>
</dbReference>
<feature type="domain" description="Zinc finger ZPR1-type" evidence="7">
    <location>
        <begin position="455"/>
        <end position="617"/>
    </location>
</feature>
<dbReference type="InterPro" id="IPR056180">
    <property type="entry name" value="ZPR1_jr_dom"/>
</dbReference>
<feature type="domain" description="Zinc finger ZPR1-type" evidence="7">
    <location>
        <begin position="271"/>
        <end position="402"/>
    </location>
</feature>
<dbReference type="WBParaSite" id="maker-E.canG7_contigs_3331-snap-gene-0.19-mRNA-1">
    <property type="protein sequence ID" value="maker-E.canG7_contigs_3331-snap-gene-0.19-mRNA-1"/>
    <property type="gene ID" value="EcG7_04663"/>
</dbReference>
<evidence type="ECO:0000256" key="6">
    <source>
        <dbReference type="SAM" id="Phobius"/>
    </source>
</evidence>
<dbReference type="Gene3D" id="2.60.120.1040">
    <property type="entry name" value="ZPR1, A/B domain"/>
    <property type="match status" value="3"/>
</dbReference>
<dbReference type="Proteomes" id="UP000887562">
    <property type="component" value="Unplaced"/>
</dbReference>
<keyword evidence="6" id="KW-0472">Membrane</keyword>
<dbReference type="NCBIfam" id="TIGR00310">
    <property type="entry name" value="ZPR1_znf"/>
    <property type="match status" value="1"/>
</dbReference>
<evidence type="ECO:0000256" key="5">
    <source>
        <dbReference type="SAM" id="MobiDB-lite"/>
    </source>
</evidence>
<dbReference type="FunFam" id="2.20.25.420:FF:000002">
    <property type="entry name" value="Zinc finger protein ZPR1"/>
    <property type="match status" value="1"/>
</dbReference>
<feature type="region of interest" description="Disordered" evidence="5">
    <location>
        <begin position="630"/>
        <end position="652"/>
    </location>
</feature>
<evidence type="ECO:0000256" key="2">
    <source>
        <dbReference type="ARBA" id="ARBA00022723"/>
    </source>
</evidence>
<feature type="transmembrane region" description="Helical" evidence="6">
    <location>
        <begin position="110"/>
        <end position="133"/>
    </location>
</feature>
<feature type="transmembrane region" description="Helical" evidence="6">
    <location>
        <begin position="29"/>
        <end position="53"/>
    </location>
</feature>
<feature type="transmembrane region" description="Helical" evidence="6">
    <location>
        <begin position="73"/>
        <end position="98"/>
    </location>
</feature>
<dbReference type="AlphaFoldDB" id="A0A915EWW6"/>
<keyword evidence="6" id="KW-0812">Transmembrane</keyword>
<dbReference type="Pfam" id="PF03367">
    <property type="entry name" value="Zn_ribbon_ZPR1"/>
    <property type="match status" value="2"/>
</dbReference>
<dbReference type="GO" id="GO:0005634">
    <property type="term" value="C:nucleus"/>
    <property type="evidence" value="ECO:0007669"/>
    <property type="project" value="TreeGrafter"/>
</dbReference>
<evidence type="ECO:0000256" key="4">
    <source>
        <dbReference type="ARBA" id="ARBA00022833"/>
    </source>
</evidence>
<organism evidence="8 9">
    <name type="scientific">Echinococcus canadensis</name>
    <dbReference type="NCBI Taxonomy" id="519352"/>
    <lineage>
        <taxon>Eukaryota</taxon>
        <taxon>Metazoa</taxon>
        <taxon>Spiralia</taxon>
        <taxon>Lophotrochozoa</taxon>
        <taxon>Platyhelminthes</taxon>
        <taxon>Cestoda</taxon>
        <taxon>Eucestoda</taxon>
        <taxon>Cyclophyllidea</taxon>
        <taxon>Taeniidae</taxon>
        <taxon>Echinococcus</taxon>
        <taxon>Echinococcus canadensis group</taxon>
    </lineage>
</organism>
<proteinExistence type="inferred from homology"/>
<feature type="transmembrane region" description="Helical" evidence="6">
    <location>
        <begin position="145"/>
        <end position="171"/>
    </location>
</feature>
<dbReference type="InterPro" id="IPR004457">
    <property type="entry name" value="Znf_ZPR1"/>
</dbReference>
<evidence type="ECO:0000313" key="8">
    <source>
        <dbReference type="Proteomes" id="UP000887562"/>
    </source>
</evidence>
<name>A0A915EWW6_9CEST</name>
<dbReference type="SMART" id="SM00709">
    <property type="entry name" value="Zpr1"/>
    <property type="match status" value="2"/>
</dbReference>
<evidence type="ECO:0000313" key="9">
    <source>
        <dbReference type="WBParaSite" id="maker-E.canG7_contigs_3331-snap-gene-0.19-mRNA-1"/>
    </source>
</evidence>
<dbReference type="Gene3D" id="2.20.25.420">
    <property type="entry name" value="ZPR1, zinc finger domain"/>
    <property type="match status" value="2"/>
</dbReference>
<comment type="similarity">
    <text evidence="1">Belongs to the ZPR1 family.</text>
</comment>
<keyword evidence="4" id="KW-0862">Zinc</keyword>
<sequence length="652" mass="73255">MAYWYARHKRVDLSIIPIRGCCCIDNRMGCFIVGITTLITTLIAFLLVILDIAQFANTDFIIKGGFPGLWRMPFWKVMFIAHIILFSFAFCLVGAISWPSKYRIYNLKPIVLNFFIVIVLHTIVELGVSTYIYSWYGLAAWRLPYVIVNVMFYIIRFVLAIWFMVISYSYILELRQELYTPVDPEARPEIEPASVMPSLISSGILGPRGDPQSTLLLLSHGNNDGSVCKRFNDLDFFGAVQILMEKSPGEVGPTVRDLDQDAASEVVETESLCLNCRKNGTTRMLITRIPFFREVVISSFECEHCGFTNRSVDPAAPIQEKGRRFTLDVRCAKDLNRRVVQPSHSEIRIPSLDSSFPSSESANPRQAELIDAFIGKLRSLLTLETSFQLEMDDPSGNGFIENLHAPLTDPQITCVMYTRTAEQDKLLGFRDDNAPTDGKDDTDENIKDSVSTFQVTCPNCHSDCPTNMKVVDIPYFQEVVLMAINCSLCGYRSNEVKSIAGIAERGKQFRLLIAAEEDLSRDILKSDTASVALPELGIDSEPGTLGGRFTTVEGLLGLIKDQFKSMNPLLFGDSADQEEKTRLLAVTCDKIDEVLSLMRKDAHLVLNDPAGNSYLQSLNPEGTDERLEVEEYQRSQEQNEELGITDMKTENY</sequence>
<keyword evidence="6" id="KW-1133">Transmembrane helix</keyword>
<reference evidence="9" key="1">
    <citation type="submission" date="2022-11" db="UniProtKB">
        <authorList>
            <consortium name="WormBaseParasite"/>
        </authorList>
    </citation>
    <scope>IDENTIFICATION</scope>
</reference>
<dbReference type="Pfam" id="PF22794">
    <property type="entry name" value="jr-ZPR1"/>
    <property type="match status" value="2"/>
</dbReference>
<keyword evidence="8" id="KW-1185">Reference proteome</keyword>
<evidence type="ECO:0000256" key="3">
    <source>
        <dbReference type="ARBA" id="ARBA00022771"/>
    </source>
</evidence>
<keyword evidence="2" id="KW-0479">Metal-binding</keyword>
<keyword evidence="3" id="KW-0863">Zinc-finger</keyword>
<dbReference type="PANTHER" id="PTHR10876:SF0">
    <property type="entry name" value="ZINC FINGER PROTEIN ZPR1"/>
    <property type="match status" value="1"/>
</dbReference>